<evidence type="ECO:0000313" key="3">
    <source>
        <dbReference type="Proteomes" id="UP000236642"/>
    </source>
</evidence>
<evidence type="ECO:0000256" key="1">
    <source>
        <dbReference type="SAM" id="MobiDB-lite"/>
    </source>
</evidence>
<organism evidence="2 3">
    <name type="scientific">Candidatus Thermoflexus japonica</name>
    <dbReference type="NCBI Taxonomy" id="2035417"/>
    <lineage>
        <taxon>Bacteria</taxon>
        <taxon>Bacillati</taxon>
        <taxon>Chloroflexota</taxon>
        <taxon>Thermoflexia</taxon>
        <taxon>Thermoflexales</taxon>
        <taxon>Thermoflexaceae</taxon>
        <taxon>Thermoflexus</taxon>
    </lineage>
</organism>
<protein>
    <submittedName>
        <fullName evidence="2">Uncharacterized protein</fullName>
    </submittedName>
</protein>
<name>A0A2H5Y982_9CHLR</name>
<dbReference type="Proteomes" id="UP000236642">
    <property type="component" value="Unassembled WGS sequence"/>
</dbReference>
<feature type="region of interest" description="Disordered" evidence="1">
    <location>
        <begin position="136"/>
        <end position="255"/>
    </location>
</feature>
<dbReference type="AlphaFoldDB" id="A0A2H5Y982"/>
<feature type="region of interest" description="Disordered" evidence="1">
    <location>
        <begin position="379"/>
        <end position="399"/>
    </location>
</feature>
<accession>A0A2H5Y982</accession>
<feature type="region of interest" description="Disordered" evidence="1">
    <location>
        <begin position="325"/>
        <end position="344"/>
    </location>
</feature>
<gene>
    <name evidence="2" type="ORF">HRbin22_02243</name>
</gene>
<sequence length="432" mass="46366">MALQEHAAPQELLHRFAEQRPVHLIVSDPEDAASGAQGLGDASAFPIEQIKLVVPQDQPPEAAGGKAGQTHRMQRLDGLIQPVQLALRLLLQRGGLRQRGVLLRGPRQVPGGLPVASGLPGGLRLGGLLGLRLGPGQQAVGDQEVPLMDVNPEGDQRDRPGQHQRQGAHPSRRGWQRDGGSPPSGHTERRPSRPREPKPAWREERPEGPAGGSRRRRGGRNRGDRLRRGRCRLPQGKGRPGGLEGQDEEGHRVGDGASHLDLYRVDDQGEILDAGQSDQGGVIQERAGFRIGHDQPVLRSQSDHPVVQGDGPRGAQRRRALSFRRDHLNPFPGDIGGPGRPGLEQEDRVLAHREQGEAHLPSFPGGRVAVLFQDPVVEGEEGFPEGGGQAAGVAVEGGPQQAGRLLQGKRLRIAAHGQDSIERLRPPAPLGG</sequence>
<feature type="region of interest" description="Disordered" evidence="1">
    <location>
        <begin position="295"/>
        <end position="316"/>
    </location>
</feature>
<reference evidence="3" key="1">
    <citation type="submission" date="2017-09" db="EMBL/GenBank/DDBJ databases">
        <title>Metaegenomics of thermophilic ammonia-oxidizing enrichment culture.</title>
        <authorList>
            <person name="Kato S."/>
            <person name="Suzuki K."/>
        </authorList>
    </citation>
    <scope>NUCLEOTIDE SEQUENCE [LARGE SCALE GENOMIC DNA]</scope>
</reference>
<comment type="caution">
    <text evidence="2">The sequence shown here is derived from an EMBL/GenBank/DDBJ whole genome shotgun (WGS) entry which is preliminary data.</text>
</comment>
<evidence type="ECO:0000313" key="2">
    <source>
        <dbReference type="EMBL" id="GBD09980.1"/>
    </source>
</evidence>
<proteinExistence type="predicted"/>
<feature type="compositionally biased region" description="Basic and acidic residues" evidence="1">
    <location>
        <begin position="186"/>
        <end position="207"/>
    </location>
</feature>
<dbReference type="EMBL" id="BEHY01000089">
    <property type="protein sequence ID" value="GBD09980.1"/>
    <property type="molecule type" value="Genomic_DNA"/>
</dbReference>